<dbReference type="Gene3D" id="3.40.50.12780">
    <property type="entry name" value="N-terminal domain of ligase-like"/>
    <property type="match status" value="1"/>
</dbReference>
<feature type="domain" description="AMP-dependent synthetase/ligase" evidence="3">
    <location>
        <begin position="348"/>
        <end position="705"/>
    </location>
</feature>
<comment type="similarity">
    <text evidence="1">Belongs to the ATP-dependent AMP-binding enzyme family.</text>
</comment>
<feature type="domain" description="AB hydrolase-1" evidence="4">
    <location>
        <begin position="54"/>
        <end position="300"/>
    </location>
</feature>
<dbReference type="AlphaFoldDB" id="A0A6J6S0Y4"/>
<name>A0A6J6S0Y4_9ZZZZ</name>
<dbReference type="Pfam" id="PF00501">
    <property type="entry name" value="AMP-binding"/>
    <property type="match status" value="1"/>
</dbReference>
<evidence type="ECO:0000256" key="2">
    <source>
        <dbReference type="ARBA" id="ARBA00022598"/>
    </source>
</evidence>
<dbReference type="GO" id="GO:0006631">
    <property type="term" value="P:fatty acid metabolic process"/>
    <property type="evidence" value="ECO:0007669"/>
    <property type="project" value="TreeGrafter"/>
</dbReference>
<dbReference type="InterPro" id="IPR000073">
    <property type="entry name" value="AB_hydrolase_1"/>
</dbReference>
<sequence length="860" mass="91575">MIDPARVPPPGLPGLDPRWSRLVQAPDFTGSLRTWHLLDTHADSGLGDPAPSITVICVHGNPTWSYLWRSLLAGAPRSMRVIAVDQLDMGFSERTGVPRRLADRVDDLCALTAELGITGPVVTVAHDWGGPISLGWALRHRDDLRGVVLLNTAVHQPAGSPAPSIIRVARWRPLLRLNTSWTDIFVRGTTRMSRSSLSARKMPSAVAEAFAAPYRSAARRRAIGDFVADIPLEQGHPSSAALESIADGIKGLDDTPALLLWGPNDPVFSDRYLADFMERLPHADVHRYERSAHLVIEDAPRLVADLLSWLAGRVEATPQPDESQPDPQSAARAPSSLLDALLVARDVRPGETALAEMSARGAGSRVTWQALGDRVERLAAGLRARGIETGDRVSVLIPPGADLIAVVYACWSIGASVVIADTGLGIGGIRRAIRGARPRHVIGVPAGLVLARTLAIPGQRISSRALARICEEGAERAVALERPDAETEAVVVFTSGATGPAKGVVYRHRQVAATVGLLRAHYRLTESDSLVAAFAPWAVLGPALGITSVIPAMDVTKPRTLTARALSDAVSSVNGTVLWASPAALANVITTQDRLSEPQRRAFTSVRLALFAGAPVPRASLVAASSLMPNAQIRTPYGMTEALPVADIELSGMPAPAKTHGVPVGYPVAGVDVEVAVLDASGRPSRVLEATHGVTGEIAVRAAHIRDHYDRLWATNRLASTNPGWHRTGDVGHLDPDGSLWIEGRLAHVIVTPTGVLTPVGPEQRAITLPFVEQAALVGVGPPGITTPVLVVVITPTTRRRTRSHLLDADRTEQLRQTTGVDLAAVLVRRDMPVDIRHNSKIDRSLLAAWAERVLAGAGG</sequence>
<proteinExistence type="inferred from homology"/>
<evidence type="ECO:0000259" key="4">
    <source>
        <dbReference type="Pfam" id="PF00561"/>
    </source>
</evidence>
<dbReference type="Gene3D" id="3.40.50.1820">
    <property type="entry name" value="alpha/beta hydrolase"/>
    <property type="match status" value="1"/>
</dbReference>
<dbReference type="EMBL" id="CAEZYW010000002">
    <property type="protein sequence ID" value="CAB4728432.1"/>
    <property type="molecule type" value="Genomic_DNA"/>
</dbReference>
<dbReference type="GO" id="GO:0031956">
    <property type="term" value="F:medium-chain fatty acid-CoA ligase activity"/>
    <property type="evidence" value="ECO:0007669"/>
    <property type="project" value="TreeGrafter"/>
</dbReference>
<evidence type="ECO:0000259" key="3">
    <source>
        <dbReference type="Pfam" id="PF00501"/>
    </source>
</evidence>
<dbReference type="PANTHER" id="PTHR43201">
    <property type="entry name" value="ACYL-COA SYNTHETASE"/>
    <property type="match status" value="1"/>
</dbReference>
<dbReference type="PANTHER" id="PTHR43201:SF5">
    <property type="entry name" value="MEDIUM-CHAIN ACYL-COA LIGASE ACSF2, MITOCHONDRIAL"/>
    <property type="match status" value="1"/>
</dbReference>
<gene>
    <name evidence="5" type="ORF">UFOPK2786_00030</name>
</gene>
<dbReference type="InterPro" id="IPR029058">
    <property type="entry name" value="AB_hydrolase_fold"/>
</dbReference>
<reference evidence="5" key="1">
    <citation type="submission" date="2020-05" db="EMBL/GenBank/DDBJ databases">
        <authorList>
            <person name="Chiriac C."/>
            <person name="Salcher M."/>
            <person name="Ghai R."/>
            <person name="Kavagutti S V."/>
        </authorList>
    </citation>
    <scope>NUCLEOTIDE SEQUENCE</scope>
</reference>
<dbReference type="InterPro" id="IPR000873">
    <property type="entry name" value="AMP-dep_synth/lig_dom"/>
</dbReference>
<accession>A0A6J6S0Y4</accession>
<evidence type="ECO:0000313" key="5">
    <source>
        <dbReference type="EMBL" id="CAB4728432.1"/>
    </source>
</evidence>
<keyword evidence="2" id="KW-0436">Ligase</keyword>
<dbReference type="SUPFAM" id="SSF56801">
    <property type="entry name" value="Acetyl-CoA synthetase-like"/>
    <property type="match status" value="1"/>
</dbReference>
<dbReference type="SUPFAM" id="SSF53474">
    <property type="entry name" value="alpha/beta-Hydrolases"/>
    <property type="match status" value="1"/>
</dbReference>
<dbReference type="InterPro" id="IPR042099">
    <property type="entry name" value="ANL_N_sf"/>
</dbReference>
<dbReference type="Pfam" id="PF00561">
    <property type="entry name" value="Abhydrolase_1"/>
    <property type="match status" value="1"/>
</dbReference>
<protein>
    <submittedName>
        <fullName evidence="5">Unannotated protein</fullName>
    </submittedName>
</protein>
<organism evidence="5">
    <name type="scientific">freshwater metagenome</name>
    <dbReference type="NCBI Taxonomy" id="449393"/>
    <lineage>
        <taxon>unclassified sequences</taxon>
        <taxon>metagenomes</taxon>
        <taxon>ecological metagenomes</taxon>
    </lineage>
</organism>
<evidence type="ECO:0000256" key="1">
    <source>
        <dbReference type="ARBA" id="ARBA00006432"/>
    </source>
</evidence>